<accession>A0A166JEE0</accession>
<evidence type="ECO:0000313" key="6">
    <source>
        <dbReference type="EMBL" id="KZT44644.1"/>
    </source>
</evidence>
<evidence type="ECO:0000256" key="4">
    <source>
        <dbReference type="ARBA" id="ARBA00023136"/>
    </source>
</evidence>
<dbReference type="EMBL" id="KV428004">
    <property type="protein sequence ID" value="KZT44644.1"/>
    <property type="molecule type" value="Genomic_DNA"/>
</dbReference>
<dbReference type="InterPro" id="IPR007568">
    <property type="entry name" value="RTA1"/>
</dbReference>
<evidence type="ECO:0000256" key="5">
    <source>
        <dbReference type="SAM" id="Phobius"/>
    </source>
</evidence>
<dbReference type="PANTHER" id="PTHR31465">
    <property type="entry name" value="PROTEIN RTA1-RELATED"/>
    <property type="match status" value="1"/>
</dbReference>
<feature type="transmembrane region" description="Helical" evidence="5">
    <location>
        <begin position="86"/>
        <end position="106"/>
    </location>
</feature>
<keyword evidence="7" id="KW-1185">Reference proteome</keyword>
<feature type="transmembrane region" description="Helical" evidence="5">
    <location>
        <begin position="113"/>
        <end position="131"/>
    </location>
</feature>
<protein>
    <submittedName>
        <fullName evidence="6">RTA1-domain-containing protein</fullName>
    </submittedName>
</protein>
<dbReference type="GO" id="GO:0005886">
    <property type="term" value="C:plasma membrane"/>
    <property type="evidence" value="ECO:0007669"/>
    <property type="project" value="TreeGrafter"/>
</dbReference>
<feature type="transmembrane region" description="Helical" evidence="5">
    <location>
        <begin position="282"/>
        <end position="302"/>
    </location>
</feature>
<dbReference type="Pfam" id="PF04479">
    <property type="entry name" value="RTA1"/>
    <property type="match status" value="1"/>
</dbReference>
<keyword evidence="2 5" id="KW-0812">Transmembrane</keyword>
<reference evidence="6 7" key="1">
    <citation type="journal article" date="2016" name="Mol. Biol. Evol.">
        <title>Comparative Genomics of Early-Diverging Mushroom-Forming Fungi Provides Insights into the Origins of Lignocellulose Decay Capabilities.</title>
        <authorList>
            <person name="Nagy L.G."/>
            <person name="Riley R."/>
            <person name="Tritt A."/>
            <person name="Adam C."/>
            <person name="Daum C."/>
            <person name="Floudas D."/>
            <person name="Sun H."/>
            <person name="Yadav J.S."/>
            <person name="Pangilinan J."/>
            <person name="Larsson K.H."/>
            <person name="Matsuura K."/>
            <person name="Barry K."/>
            <person name="Labutti K."/>
            <person name="Kuo R."/>
            <person name="Ohm R.A."/>
            <person name="Bhattacharya S.S."/>
            <person name="Shirouzu T."/>
            <person name="Yoshinaga Y."/>
            <person name="Martin F.M."/>
            <person name="Grigoriev I.V."/>
            <person name="Hibbett D.S."/>
        </authorList>
    </citation>
    <scope>NUCLEOTIDE SEQUENCE [LARGE SCALE GENOMIC DNA]</scope>
    <source>
        <strain evidence="6 7">HHB10207 ss-3</strain>
    </source>
</reference>
<evidence type="ECO:0000313" key="7">
    <source>
        <dbReference type="Proteomes" id="UP000076798"/>
    </source>
</evidence>
<evidence type="ECO:0000256" key="3">
    <source>
        <dbReference type="ARBA" id="ARBA00022989"/>
    </source>
</evidence>
<dbReference type="AlphaFoldDB" id="A0A166JEE0"/>
<comment type="subcellular location">
    <subcellularLocation>
        <location evidence="1">Membrane</location>
        <topology evidence="1">Multi-pass membrane protein</topology>
    </subcellularLocation>
</comment>
<feature type="transmembrane region" description="Helical" evidence="5">
    <location>
        <begin position="151"/>
        <end position="176"/>
    </location>
</feature>
<dbReference type="OrthoDB" id="3358017at2759"/>
<dbReference type="Proteomes" id="UP000076798">
    <property type="component" value="Unassembled WGS sequence"/>
</dbReference>
<dbReference type="GO" id="GO:0000324">
    <property type="term" value="C:fungal-type vacuole"/>
    <property type="evidence" value="ECO:0007669"/>
    <property type="project" value="TreeGrafter"/>
</dbReference>
<gene>
    <name evidence="6" type="ORF">SISSUDRAFT_1039206</name>
</gene>
<dbReference type="STRING" id="1314776.A0A166JEE0"/>
<keyword evidence="4 5" id="KW-0472">Membrane</keyword>
<evidence type="ECO:0000256" key="2">
    <source>
        <dbReference type="ARBA" id="ARBA00022692"/>
    </source>
</evidence>
<dbReference type="PANTHER" id="PTHR31465:SF9">
    <property type="entry name" value="SPHINGOID LONG-CHAIN BASE TRANSPORTER RSB1"/>
    <property type="match status" value="1"/>
</dbReference>
<evidence type="ECO:0000256" key="1">
    <source>
        <dbReference type="ARBA" id="ARBA00004141"/>
    </source>
</evidence>
<feature type="transmembrane region" description="Helical" evidence="5">
    <location>
        <begin position="322"/>
        <end position="346"/>
    </location>
</feature>
<proteinExistence type="predicted"/>
<organism evidence="6 7">
    <name type="scientific">Sistotremastrum suecicum HHB10207 ss-3</name>
    <dbReference type="NCBI Taxonomy" id="1314776"/>
    <lineage>
        <taxon>Eukaryota</taxon>
        <taxon>Fungi</taxon>
        <taxon>Dikarya</taxon>
        <taxon>Basidiomycota</taxon>
        <taxon>Agaricomycotina</taxon>
        <taxon>Agaricomycetes</taxon>
        <taxon>Sistotremastrales</taxon>
        <taxon>Sistotremastraceae</taxon>
        <taxon>Sistotremastrum</taxon>
    </lineage>
</organism>
<feature type="transmembrane region" description="Helical" evidence="5">
    <location>
        <begin position="188"/>
        <end position="210"/>
    </location>
</feature>
<feature type="transmembrane region" description="Helical" evidence="5">
    <location>
        <begin position="222"/>
        <end position="246"/>
    </location>
</feature>
<name>A0A166JEE0_9AGAM</name>
<keyword evidence="3 5" id="KW-1133">Transmembrane helix</keyword>
<sequence>MVNRDITTGPLLSRYTDSRARQLLSKNRTLLFLAMSCNYWIRPLARLTRTFCIKFATLLFLGMSESNSTIPIFIPSIDSQYGYIPTQWVCIVFLAFFGLAGVLHILEAIFFKVWWLLPTACLAALGEVIGWSGRFWSSKNPSNHNAFLMQISTTIISPTPLLAANFIIFGILLERLGSGYSFFRPKRYIQMFCCIDVIALVIQAVGGALASTQTSSALGGHIALGGIVVQLASILFFISLVIDYYLRFHRNSPYRAIQNPPKFVDKEGDFSSFGISRMPRHLRLMTIGFAFSTLCILIRAIYRTIELADGWGGRIIDTQVYFNVLDGMMIVLAMITLNVLHPGLLLGRGVKGTRL</sequence>
<feature type="transmembrane region" description="Helical" evidence="5">
    <location>
        <begin position="51"/>
        <end position="74"/>
    </location>
</feature>